<dbReference type="Pfam" id="PF19289">
    <property type="entry name" value="PmbA_TldD_3rd"/>
    <property type="match status" value="1"/>
</dbReference>
<comment type="similarity">
    <text evidence="1">Belongs to the peptidase U62 family.</text>
</comment>
<sequence>MKSVLKDFFSDDNLDYGDLRFEKNNQTEIRYENQDLKEVKSSYREGGHLRVYNQGVKAVNSFSQLKDARKAKKELANSISGTEELISEAAKLKEAEVIKDKHFINPDTNPKNYSLEEKKELVENYNRLALEQEHIIKTNFTYRDFYSRRIFINSEGSEIEYDLLGSLISGAVYAKKNDVVQVKRVSFGGFPEFDNLFNREDDLLKEIDILQQMLDAEPIKAGNYPVIINQALASVFIHEAFGHLSEADIVKNNPAFRDKLQAGTELGSDILTVVDDPGIKNTPGNYKYDDEGQPAQKTTLIDQGTLSGRLHSRETAADFNEPLSGNMRAVDCKYTPIIRMSNIYIAEGKSDVEEMISSIDNGYYICNGRGGQTTGDQFTFGAEYGYKIENGQKKGMVRDINLSGELFATLQRISMIGNDLNFREVGGCGKGNPMQLNIFSGMGAPHIKVDQVNIGGV</sequence>
<evidence type="ECO:0000313" key="8">
    <source>
        <dbReference type="EMBL" id="MBF8436865.1"/>
    </source>
</evidence>
<evidence type="ECO:0000259" key="5">
    <source>
        <dbReference type="Pfam" id="PF01523"/>
    </source>
</evidence>
<evidence type="ECO:0000259" key="7">
    <source>
        <dbReference type="Pfam" id="PF19290"/>
    </source>
</evidence>
<keyword evidence="3" id="KW-0378">Hydrolase</keyword>
<dbReference type="InterPro" id="IPR025502">
    <property type="entry name" value="TldD"/>
</dbReference>
<evidence type="ECO:0000256" key="4">
    <source>
        <dbReference type="ARBA" id="ARBA00023049"/>
    </source>
</evidence>
<evidence type="ECO:0000256" key="2">
    <source>
        <dbReference type="ARBA" id="ARBA00022670"/>
    </source>
</evidence>
<dbReference type="Pfam" id="PF19290">
    <property type="entry name" value="PmbA_TldD_2nd"/>
    <property type="match status" value="1"/>
</dbReference>
<dbReference type="PIRSF" id="PIRSF004919">
    <property type="entry name" value="TldD"/>
    <property type="match status" value="1"/>
</dbReference>
<evidence type="ECO:0000256" key="3">
    <source>
        <dbReference type="ARBA" id="ARBA00022801"/>
    </source>
</evidence>
<protein>
    <submittedName>
        <fullName evidence="8">TldD/PmbA family protein</fullName>
    </submittedName>
</protein>
<dbReference type="PANTHER" id="PTHR30624">
    <property type="entry name" value="UNCHARACTERIZED PROTEIN TLDD AND PMBA"/>
    <property type="match status" value="1"/>
</dbReference>
<dbReference type="InterPro" id="IPR045570">
    <property type="entry name" value="Metalloprtase-TldD/E_cen_dom"/>
</dbReference>
<feature type="domain" description="Metalloprotease TldD/E central" evidence="7">
    <location>
        <begin position="109"/>
        <end position="199"/>
    </location>
</feature>
<dbReference type="RefSeq" id="WP_270453784.1">
    <property type="nucleotide sequence ID" value="NZ_JADPIE010000003.1"/>
</dbReference>
<evidence type="ECO:0000256" key="1">
    <source>
        <dbReference type="ARBA" id="ARBA00005836"/>
    </source>
</evidence>
<comment type="caution">
    <text evidence="8">The sequence shown here is derived from an EMBL/GenBank/DDBJ whole genome shotgun (WGS) entry which is preliminary data.</text>
</comment>
<dbReference type="GO" id="GO:0008237">
    <property type="term" value="F:metallopeptidase activity"/>
    <property type="evidence" value="ECO:0007669"/>
    <property type="project" value="UniProtKB-KW"/>
</dbReference>
<evidence type="ECO:0000313" key="9">
    <source>
        <dbReference type="Proteomes" id="UP000621436"/>
    </source>
</evidence>
<keyword evidence="4" id="KW-0482">Metalloprotease</keyword>
<dbReference type="EMBL" id="JADPIE010000003">
    <property type="protein sequence ID" value="MBF8436865.1"/>
    <property type="molecule type" value="Genomic_DNA"/>
</dbReference>
<dbReference type="InterPro" id="IPR036059">
    <property type="entry name" value="TldD/PmbA_sf"/>
</dbReference>
<name>A0A931AUR4_9FIRM</name>
<dbReference type="SUPFAM" id="SSF111283">
    <property type="entry name" value="Putative modulator of DNA gyrase, PmbA/TldD"/>
    <property type="match status" value="1"/>
</dbReference>
<reference evidence="8" key="1">
    <citation type="submission" date="2020-11" db="EMBL/GenBank/DDBJ databases">
        <title>Halonatronomonas betainensis gen. nov., sp. nov. a novel haloalkaliphilic representative of the family Halanaerobiacae capable of betaine degradation.</title>
        <authorList>
            <person name="Boltyanskaya Y."/>
            <person name="Kevbrin V."/>
            <person name="Detkova E."/>
            <person name="Grouzdev D.S."/>
            <person name="Koziaeva V."/>
            <person name="Zhilina T."/>
        </authorList>
    </citation>
    <scope>NUCLEOTIDE SEQUENCE</scope>
    <source>
        <strain evidence="8">Z-7014</strain>
    </source>
</reference>
<dbReference type="GO" id="GO:0005829">
    <property type="term" value="C:cytosol"/>
    <property type="evidence" value="ECO:0007669"/>
    <property type="project" value="TreeGrafter"/>
</dbReference>
<feature type="domain" description="Metalloprotease TldD/E C-terminal" evidence="6">
    <location>
        <begin position="222"/>
        <end position="456"/>
    </location>
</feature>
<dbReference type="InterPro" id="IPR002510">
    <property type="entry name" value="Metalloprtase-TldD/E_N"/>
</dbReference>
<dbReference type="InterPro" id="IPR051463">
    <property type="entry name" value="Peptidase_U62_metallo"/>
</dbReference>
<accession>A0A931AUR4</accession>
<feature type="domain" description="Metalloprotease TldD/E N-terminal" evidence="5">
    <location>
        <begin position="18"/>
        <end position="66"/>
    </location>
</feature>
<keyword evidence="9" id="KW-1185">Reference proteome</keyword>
<dbReference type="Proteomes" id="UP000621436">
    <property type="component" value="Unassembled WGS sequence"/>
</dbReference>
<dbReference type="GO" id="GO:0006508">
    <property type="term" value="P:proteolysis"/>
    <property type="evidence" value="ECO:0007669"/>
    <property type="project" value="UniProtKB-KW"/>
</dbReference>
<dbReference type="Pfam" id="PF01523">
    <property type="entry name" value="PmbA_TldD_1st"/>
    <property type="match status" value="1"/>
</dbReference>
<dbReference type="InterPro" id="IPR035068">
    <property type="entry name" value="TldD/PmbA_N"/>
</dbReference>
<keyword evidence="2" id="KW-0645">Protease</keyword>
<dbReference type="InterPro" id="IPR045569">
    <property type="entry name" value="Metalloprtase-TldD/E_C"/>
</dbReference>
<proteinExistence type="inferred from homology"/>
<evidence type="ECO:0000259" key="6">
    <source>
        <dbReference type="Pfam" id="PF19289"/>
    </source>
</evidence>
<organism evidence="8 9">
    <name type="scientific">Halonatronomonas betaini</name>
    <dbReference type="NCBI Taxonomy" id="2778430"/>
    <lineage>
        <taxon>Bacteria</taxon>
        <taxon>Bacillati</taxon>
        <taxon>Bacillota</taxon>
        <taxon>Clostridia</taxon>
        <taxon>Halanaerobiales</taxon>
        <taxon>Halarsenatibacteraceae</taxon>
        <taxon>Halonatronomonas</taxon>
    </lineage>
</organism>
<dbReference type="AlphaFoldDB" id="A0A931AUR4"/>
<dbReference type="Gene3D" id="3.30.2290.10">
    <property type="entry name" value="PmbA/TldD superfamily"/>
    <property type="match status" value="1"/>
</dbReference>
<gene>
    <name evidence="8" type="ORF">I0Q91_07245</name>
</gene>
<dbReference type="PANTHER" id="PTHR30624:SF0">
    <property type="entry name" value="METALLOPROTEASE SLR0863"/>
    <property type="match status" value="1"/>
</dbReference>